<dbReference type="Proteomes" id="UP000022910">
    <property type="component" value="Unassembled WGS sequence"/>
</dbReference>
<protein>
    <submittedName>
        <fullName evidence="1">Uncharacterized protein</fullName>
    </submittedName>
</protein>
<evidence type="ECO:0000313" key="1">
    <source>
        <dbReference type="EMBL" id="EXX54095.1"/>
    </source>
</evidence>
<organism evidence="1 2">
    <name type="scientific">Rhizophagus irregularis (strain DAOM 197198w)</name>
    <name type="common">Glomus intraradices</name>
    <dbReference type="NCBI Taxonomy" id="1432141"/>
    <lineage>
        <taxon>Eukaryota</taxon>
        <taxon>Fungi</taxon>
        <taxon>Fungi incertae sedis</taxon>
        <taxon>Mucoromycota</taxon>
        <taxon>Glomeromycotina</taxon>
        <taxon>Glomeromycetes</taxon>
        <taxon>Glomerales</taxon>
        <taxon>Glomeraceae</taxon>
        <taxon>Rhizophagus</taxon>
    </lineage>
</organism>
<accession>A0A015IJ20</accession>
<evidence type="ECO:0000313" key="2">
    <source>
        <dbReference type="Proteomes" id="UP000022910"/>
    </source>
</evidence>
<proteinExistence type="predicted"/>
<dbReference type="AlphaFoldDB" id="A0A015IJ20"/>
<dbReference type="PANTHER" id="PTHR35871:SF1">
    <property type="entry name" value="CXC1-LIKE CYSTEINE CLUSTER ASSOCIATED WITH KDZ TRANSPOSASES DOMAIN-CONTAINING PROTEIN"/>
    <property type="match status" value="1"/>
</dbReference>
<name>A0A015IJ20_RHIIW</name>
<keyword evidence="2" id="KW-1185">Reference proteome</keyword>
<gene>
    <name evidence="1" type="ORF">RirG_237730</name>
</gene>
<dbReference type="HOGENOM" id="CLU_1435159_0_0_1"/>
<dbReference type="PANTHER" id="PTHR35871">
    <property type="entry name" value="EXPRESSED PROTEIN"/>
    <property type="match status" value="1"/>
</dbReference>
<comment type="caution">
    <text evidence="1">The sequence shown here is derived from an EMBL/GenBank/DDBJ whole genome shotgun (WGS) entry which is preliminary data.</text>
</comment>
<dbReference type="OrthoDB" id="2408011at2759"/>
<reference evidence="1 2" key="1">
    <citation type="submission" date="2014-02" db="EMBL/GenBank/DDBJ databases">
        <title>Single nucleus genome sequencing reveals high similarity among nuclei of an endomycorrhizal fungus.</title>
        <authorList>
            <person name="Lin K."/>
            <person name="Geurts R."/>
            <person name="Zhang Z."/>
            <person name="Limpens E."/>
            <person name="Saunders D.G."/>
            <person name="Mu D."/>
            <person name="Pang E."/>
            <person name="Cao H."/>
            <person name="Cha H."/>
            <person name="Lin T."/>
            <person name="Zhou Q."/>
            <person name="Shang Y."/>
            <person name="Li Y."/>
            <person name="Ivanov S."/>
            <person name="Sharma T."/>
            <person name="Velzen R.V."/>
            <person name="Ruijter N.D."/>
            <person name="Aanen D.K."/>
            <person name="Win J."/>
            <person name="Kamoun S."/>
            <person name="Bisseling T."/>
            <person name="Huang S."/>
        </authorList>
    </citation>
    <scope>NUCLEOTIDE SEQUENCE [LARGE SCALE GENOMIC DNA]</scope>
    <source>
        <strain evidence="2">DAOM197198w</strain>
    </source>
</reference>
<dbReference type="STRING" id="1432141.A0A015IJ20"/>
<sequence length="189" mass="22869">MKLFVHLEKQHNQLTVIEYNYKRAIFEYLTLLNNNNGCEKVDISLKVVQKIYIDGGYWLLNNKLPESRHGKYQKTIRVIDDEDVAERCHIWIRKQNFNTTPATFKKFVENELFPAIGIAKEKSITIMTTTRWLKVLGYSFQQYRRGIYYDGHEREDILQYRKKFLENIFNHEKYMSKYEGEFMDRIYLT</sequence>
<dbReference type="EMBL" id="JEMT01028623">
    <property type="protein sequence ID" value="EXX54095.1"/>
    <property type="molecule type" value="Genomic_DNA"/>
</dbReference>